<dbReference type="EMBL" id="MWPS01000027">
    <property type="protein sequence ID" value="OPG15659.1"/>
    <property type="molecule type" value="Genomic_DNA"/>
</dbReference>
<dbReference type="GO" id="GO:0006935">
    <property type="term" value="P:chemotaxis"/>
    <property type="evidence" value="ECO:0007669"/>
    <property type="project" value="InterPro"/>
</dbReference>
<dbReference type="InterPro" id="IPR039315">
    <property type="entry name" value="CheW"/>
</dbReference>
<dbReference type="Proteomes" id="UP000190229">
    <property type="component" value="Unassembled WGS sequence"/>
</dbReference>
<dbReference type="Gene3D" id="2.40.50.180">
    <property type="entry name" value="CheA-289, Domain 4"/>
    <property type="match status" value="1"/>
</dbReference>
<dbReference type="PROSITE" id="PS50851">
    <property type="entry name" value="CHEW"/>
    <property type="match status" value="1"/>
</dbReference>
<name>A0A1V4ERU6_9BACL</name>
<dbReference type="SMART" id="SM00260">
    <property type="entry name" value="CheW"/>
    <property type="match status" value="1"/>
</dbReference>
<dbReference type="Pfam" id="PF01584">
    <property type="entry name" value="CheW"/>
    <property type="match status" value="1"/>
</dbReference>
<dbReference type="OrthoDB" id="9794382at2"/>
<comment type="caution">
    <text evidence="2">The sequence shown here is derived from an EMBL/GenBank/DDBJ whole genome shotgun (WGS) entry which is preliminary data.</text>
</comment>
<dbReference type="PANTHER" id="PTHR22617">
    <property type="entry name" value="CHEMOTAXIS SENSOR HISTIDINE KINASE-RELATED"/>
    <property type="match status" value="1"/>
</dbReference>
<evidence type="ECO:0000313" key="3">
    <source>
        <dbReference type="Proteomes" id="UP000190229"/>
    </source>
</evidence>
<reference evidence="2 3" key="1">
    <citation type="submission" date="2017-02" db="EMBL/GenBank/DDBJ databases">
        <title>Draft genome of Acidibacillus ferrooxidans Huett2.</title>
        <authorList>
            <person name="Schopf S."/>
        </authorList>
    </citation>
    <scope>NUCLEOTIDE SEQUENCE [LARGE SCALE GENOMIC DNA]</scope>
    <source>
        <strain evidence="2 3">Huett2</strain>
    </source>
</reference>
<gene>
    <name evidence="2" type="ORF">B2M26_11430</name>
</gene>
<dbReference type="SUPFAM" id="SSF50341">
    <property type="entry name" value="CheW-like"/>
    <property type="match status" value="1"/>
</dbReference>
<dbReference type="GO" id="GO:0007165">
    <property type="term" value="P:signal transduction"/>
    <property type="evidence" value="ECO:0007669"/>
    <property type="project" value="InterPro"/>
</dbReference>
<proteinExistence type="predicted"/>
<evidence type="ECO:0000313" key="2">
    <source>
        <dbReference type="EMBL" id="OPG15659.1"/>
    </source>
</evidence>
<dbReference type="PANTHER" id="PTHR22617:SF23">
    <property type="entry name" value="CHEMOTAXIS PROTEIN CHEW"/>
    <property type="match status" value="1"/>
</dbReference>
<protein>
    <recommendedName>
        <fullName evidence="1">CheW-like domain-containing protein</fullName>
    </recommendedName>
</protein>
<dbReference type="GO" id="GO:0005829">
    <property type="term" value="C:cytosol"/>
    <property type="evidence" value="ECO:0007669"/>
    <property type="project" value="TreeGrafter"/>
</dbReference>
<sequence>MCVEKVVLFRVGSERFAVPVDRIQSIEKVPELTLVPYVPAFVKGITSLRGQVIPVIDLAERFSYVSSASDQERRMLVVSTRDAWVGLLVDAAQDVIDVQDDARRPAPRVGLALKREFLLGVLQQEEQLIMILDLDALFTDEEKNAVLSGMEQSK</sequence>
<dbReference type="AlphaFoldDB" id="A0A1V4ERU6"/>
<dbReference type="InterPro" id="IPR036061">
    <property type="entry name" value="CheW-like_dom_sf"/>
</dbReference>
<accession>A0A1V4ERU6</accession>
<dbReference type="InterPro" id="IPR002545">
    <property type="entry name" value="CheW-lke_dom"/>
</dbReference>
<keyword evidence="3" id="KW-1185">Reference proteome</keyword>
<evidence type="ECO:0000259" key="1">
    <source>
        <dbReference type="PROSITE" id="PS50851"/>
    </source>
</evidence>
<dbReference type="Gene3D" id="2.30.30.40">
    <property type="entry name" value="SH3 Domains"/>
    <property type="match status" value="1"/>
</dbReference>
<organism evidence="2 3">
    <name type="scientific">Ferroacidibacillus organovorans</name>
    <dbReference type="NCBI Taxonomy" id="1765683"/>
    <lineage>
        <taxon>Bacteria</taxon>
        <taxon>Bacillati</taxon>
        <taxon>Bacillota</taxon>
        <taxon>Bacilli</taxon>
        <taxon>Bacillales</taxon>
        <taxon>Alicyclobacillaceae</taxon>
        <taxon>Ferroacidibacillus</taxon>
    </lineage>
</organism>
<feature type="domain" description="CheW-like" evidence="1">
    <location>
        <begin position="3"/>
        <end position="143"/>
    </location>
</feature>